<proteinExistence type="predicted"/>
<dbReference type="AlphaFoldDB" id="A0A6A6ZVK6"/>
<dbReference type="Proteomes" id="UP000799424">
    <property type="component" value="Unassembled WGS sequence"/>
</dbReference>
<keyword evidence="2" id="KW-1185">Reference proteome</keyword>
<sequence>MTIKGSFLAILSARDISALRPRDNVAECQAVLLFLKAAAFCSTFNGLKDATRTATGAGLLKTTTATVAGAPCTVTAERATITSMTTVLVSGPIITATTVLNALTLKSTSVVPTPTILSTTTFDASPIISTQVTTSVITQTTYVLTSPAPPMLNYPKRSQG</sequence>
<organism evidence="1 2">
    <name type="scientific">Ophiobolus disseminans</name>
    <dbReference type="NCBI Taxonomy" id="1469910"/>
    <lineage>
        <taxon>Eukaryota</taxon>
        <taxon>Fungi</taxon>
        <taxon>Dikarya</taxon>
        <taxon>Ascomycota</taxon>
        <taxon>Pezizomycotina</taxon>
        <taxon>Dothideomycetes</taxon>
        <taxon>Pleosporomycetidae</taxon>
        <taxon>Pleosporales</taxon>
        <taxon>Pleosporineae</taxon>
        <taxon>Phaeosphaeriaceae</taxon>
        <taxon>Ophiobolus</taxon>
    </lineage>
</organism>
<dbReference type="EMBL" id="MU006230">
    <property type="protein sequence ID" value="KAF2824387.1"/>
    <property type="molecule type" value="Genomic_DNA"/>
</dbReference>
<reference evidence="1" key="1">
    <citation type="journal article" date="2020" name="Stud. Mycol.">
        <title>101 Dothideomycetes genomes: a test case for predicting lifestyles and emergence of pathogens.</title>
        <authorList>
            <person name="Haridas S."/>
            <person name="Albert R."/>
            <person name="Binder M."/>
            <person name="Bloem J."/>
            <person name="Labutti K."/>
            <person name="Salamov A."/>
            <person name="Andreopoulos B."/>
            <person name="Baker S."/>
            <person name="Barry K."/>
            <person name="Bills G."/>
            <person name="Bluhm B."/>
            <person name="Cannon C."/>
            <person name="Castanera R."/>
            <person name="Culley D."/>
            <person name="Daum C."/>
            <person name="Ezra D."/>
            <person name="Gonzalez J."/>
            <person name="Henrissat B."/>
            <person name="Kuo A."/>
            <person name="Liang C."/>
            <person name="Lipzen A."/>
            <person name="Lutzoni F."/>
            <person name="Magnuson J."/>
            <person name="Mondo S."/>
            <person name="Nolan M."/>
            <person name="Ohm R."/>
            <person name="Pangilinan J."/>
            <person name="Park H.-J."/>
            <person name="Ramirez L."/>
            <person name="Alfaro M."/>
            <person name="Sun H."/>
            <person name="Tritt A."/>
            <person name="Yoshinaga Y."/>
            <person name="Zwiers L.-H."/>
            <person name="Turgeon B."/>
            <person name="Goodwin S."/>
            <person name="Spatafora J."/>
            <person name="Crous P."/>
            <person name="Grigoriev I."/>
        </authorList>
    </citation>
    <scope>NUCLEOTIDE SEQUENCE</scope>
    <source>
        <strain evidence="1">CBS 113818</strain>
    </source>
</reference>
<gene>
    <name evidence="1" type="ORF">CC86DRAFT_384027</name>
</gene>
<accession>A0A6A6ZVK6</accession>
<evidence type="ECO:0000313" key="1">
    <source>
        <dbReference type="EMBL" id="KAF2824387.1"/>
    </source>
</evidence>
<protein>
    <submittedName>
        <fullName evidence="1">Uncharacterized protein</fullName>
    </submittedName>
</protein>
<name>A0A6A6ZVK6_9PLEO</name>
<evidence type="ECO:0000313" key="2">
    <source>
        <dbReference type="Proteomes" id="UP000799424"/>
    </source>
</evidence>